<accession>A0A382G8G4</accession>
<dbReference type="CDD" id="cd20013">
    <property type="entry name" value="PBP1_RPA0985_benzoate-like"/>
    <property type="match status" value="1"/>
</dbReference>
<proteinExistence type="predicted"/>
<dbReference type="EMBL" id="UINC01053865">
    <property type="protein sequence ID" value="SVB70904.1"/>
    <property type="molecule type" value="Genomic_DNA"/>
</dbReference>
<dbReference type="Gene3D" id="3.40.50.2300">
    <property type="match status" value="2"/>
</dbReference>
<dbReference type="AlphaFoldDB" id="A0A382G8G4"/>
<protein>
    <recommendedName>
        <fullName evidence="2">Leucine-binding protein domain-containing protein</fullName>
    </recommendedName>
</protein>
<name>A0A382G8G4_9ZZZZ</name>
<dbReference type="SUPFAM" id="SSF53822">
    <property type="entry name" value="Periplasmic binding protein-like I"/>
    <property type="match status" value="1"/>
</dbReference>
<gene>
    <name evidence="3" type="ORF">METZ01_LOCUS223758</name>
</gene>
<organism evidence="3">
    <name type="scientific">marine metagenome</name>
    <dbReference type="NCBI Taxonomy" id="408172"/>
    <lineage>
        <taxon>unclassified sequences</taxon>
        <taxon>metagenomes</taxon>
        <taxon>ecological metagenomes</taxon>
    </lineage>
</organism>
<evidence type="ECO:0000313" key="3">
    <source>
        <dbReference type="EMBL" id="SVB70904.1"/>
    </source>
</evidence>
<evidence type="ECO:0000256" key="1">
    <source>
        <dbReference type="ARBA" id="ARBA00022729"/>
    </source>
</evidence>
<dbReference type="InterPro" id="IPR028081">
    <property type="entry name" value="Leu-bd"/>
</dbReference>
<keyword evidence="1" id="KW-0732">Signal</keyword>
<dbReference type="PANTHER" id="PTHR30483:SF6">
    <property type="entry name" value="PERIPLASMIC BINDING PROTEIN OF ABC TRANSPORTER FOR NATURAL AMINO ACIDS"/>
    <property type="match status" value="1"/>
</dbReference>
<reference evidence="3" key="1">
    <citation type="submission" date="2018-05" db="EMBL/GenBank/DDBJ databases">
        <authorList>
            <person name="Lanie J.A."/>
            <person name="Ng W.-L."/>
            <person name="Kazmierczak K.M."/>
            <person name="Andrzejewski T.M."/>
            <person name="Davidsen T.M."/>
            <person name="Wayne K.J."/>
            <person name="Tettelin H."/>
            <person name="Glass J.I."/>
            <person name="Rusch D."/>
            <person name="Podicherti R."/>
            <person name="Tsui H.-C.T."/>
            <person name="Winkler M.E."/>
        </authorList>
    </citation>
    <scope>NUCLEOTIDE SEQUENCE</scope>
</reference>
<sequence length="402" mass="42858">MSILTKALISTLALMFGLASTAEAATVRIGVVLPYTGGAAQFGQQIDRGMNLYLTLHGDQFGGHELELIKRDSKRPGGDIAKTAVQELITREKVSLLTGFVFSPNAMASAQLVTQGKVPMVIMNAGTAWIPNLSPYIARVSFTMWQAGTPLGRYAKDTLGCDSAASGYTDYPPGKDSVAAFKFGFEGAGGKVVDSIPMGGPREVPDFTPFFQRVKDAKPDCFYVFVPAGNHASAVVKTFADLDLAGAGIRLIGPGDITQDTKLQGMGDPAVGMITVHHYSADYETPENKTFVAAWKDAYGADTTPDFMGVAGYDGMAAIAHVIRTMDGNITAEGAMDALKGWTFASPRGPIMIDPETRDIIQDQHVHEVVKSGDRLKIKVLMSIPQVKDPCKANQLGKCASN</sequence>
<dbReference type="PANTHER" id="PTHR30483">
    <property type="entry name" value="LEUCINE-SPECIFIC-BINDING PROTEIN"/>
    <property type="match status" value="1"/>
</dbReference>
<feature type="domain" description="Leucine-binding protein" evidence="2">
    <location>
        <begin position="26"/>
        <end position="373"/>
    </location>
</feature>
<dbReference type="InterPro" id="IPR051010">
    <property type="entry name" value="BCAA_transport"/>
</dbReference>
<dbReference type="InterPro" id="IPR028082">
    <property type="entry name" value="Peripla_BP_I"/>
</dbReference>
<evidence type="ECO:0000259" key="2">
    <source>
        <dbReference type="Pfam" id="PF13458"/>
    </source>
</evidence>
<dbReference type="Pfam" id="PF13458">
    <property type="entry name" value="Peripla_BP_6"/>
    <property type="match status" value="1"/>
</dbReference>